<dbReference type="Proteomes" id="UP001208692">
    <property type="component" value="Unassembled WGS sequence"/>
</dbReference>
<comment type="caution">
    <text evidence="1">The sequence shown here is derived from an EMBL/GenBank/DDBJ whole genome shotgun (WGS) entry which is preliminary data.</text>
</comment>
<evidence type="ECO:0000313" key="4">
    <source>
        <dbReference type="Proteomes" id="UP001208692"/>
    </source>
</evidence>
<dbReference type="EMBL" id="BQKA01000017">
    <property type="protein sequence ID" value="GJM49958.1"/>
    <property type="molecule type" value="Genomic_DNA"/>
</dbReference>
<keyword evidence="4" id="KW-1185">Reference proteome</keyword>
<sequence length="170" mass="19375">MAELLEKMKDDETLLEKTMKELYKKGFRPLSPVGDIDNDPVLNMYLPLVGNVQFSPADLTSESTAKWVYQKGIDFLKSHNSGSQPFVAQRELFPSRELEVMYLNIFKQKQGDNSVHKYFQQDFGGQIGFVFNSGTKHSGKPDAIVPLSDELKVKQMKANFYGMARRGNTW</sequence>
<evidence type="ECO:0000313" key="3">
    <source>
        <dbReference type="Proteomes" id="UP001207736"/>
    </source>
</evidence>
<name>A0AAV5AWT6_9FLAO</name>
<organism evidence="1 3">
    <name type="scientific">Capnocytophaga catalasegens</name>
    <dbReference type="NCBI Taxonomy" id="1004260"/>
    <lineage>
        <taxon>Bacteria</taxon>
        <taxon>Pseudomonadati</taxon>
        <taxon>Bacteroidota</taxon>
        <taxon>Flavobacteriia</taxon>
        <taxon>Flavobacteriales</taxon>
        <taxon>Flavobacteriaceae</taxon>
        <taxon>Capnocytophaga</taxon>
    </lineage>
</organism>
<proteinExistence type="predicted"/>
<reference evidence="1 4" key="1">
    <citation type="submission" date="2021-11" db="EMBL/GenBank/DDBJ databases">
        <title>Draft genome sequence of Capnocytophaga sp. strain KC07075 isolated from cat oral cavity.</title>
        <authorList>
            <person name="Suzuki M."/>
            <person name="Imaoka K."/>
            <person name="Kimura M."/>
            <person name="Morikawa S."/>
            <person name="Maeda K."/>
        </authorList>
    </citation>
    <scope>NUCLEOTIDE SEQUENCE</scope>
    <source>
        <strain evidence="1">KC07075</strain>
        <strain evidence="2 4">KC07079</strain>
    </source>
</reference>
<dbReference type="Proteomes" id="UP001207736">
    <property type="component" value="Unassembled WGS sequence"/>
</dbReference>
<gene>
    <name evidence="1" type="ORF">RCZ15_09330</name>
    <name evidence="2" type="ORF">RCZ16_24660</name>
</gene>
<dbReference type="EMBL" id="BQKB01000062">
    <property type="protein sequence ID" value="GJM54150.1"/>
    <property type="molecule type" value="Genomic_DNA"/>
</dbReference>
<evidence type="ECO:0000313" key="2">
    <source>
        <dbReference type="EMBL" id="GJM54150.1"/>
    </source>
</evidence>
<protein>
    <submittedName>
        <fullName evidence="1">Uncharacterized protein</fullName>
    </submittedName>
</protein>
<evidence type="ECO:0000313" key="1">
    <source>
        <dbReference type="EMBL" id="GJM49958.1"/>
    </source>
</evidence>
<dbReference type="AlphaFoldDB" id="A0AAV5AWT6"/>
<accession>A0AAV5AWT6</accession>